<gene>
    <name evidence="1" type="ORF">NGB36_03070</name>
</gene>
<sequence length="126" mass="14394">MKFTDRTSAEGIAAEVRCDGYKDDRCLCTCTLRHDWAAVPKQEFYTVLRGPERMPVAAKFLGAVLVEAARMEKARGDFFAWCDDTGFSPADEEAHVMFRLVRNQTGTLKRFLADKYEVYVRLSEDI</sequence>
<protein>
    <submittedName>
        <fullName evidence="1">Uncharacterized protein</fullName>
    </submittedName>
</protein>
<keyword evidence="2" id="KW-1185">Reference proteome</keyword>
<dbReference type="Proteomes" id="UP001057702">
    <property type="component" value="Unassembled WGS sequence"/>
</dbReference>
<comment type="caution">
    <text evidence="1">The sequence shown here is derived from an EMBL/GenBank/DDBJ whole genome shotgun (WGS) entry which is preliminary data.</text>
</comment>
<evidence type="ECO:0000313" key="1">
    <source>
        <dbReference type="EMBL" id="MCQ4079605.1"/>
    </source>
</evidence>
<dbReference type="EMBL" id="JANFNG010000001">
    <property type="protein sequence ID" value="MCQ4079605.1"/>
    <property type="molecule type" value="Genomic_DNA"/>
</dbReference>
<dbReference type="RefSeq" id="WP_255918448.1">
    <property type="nucleotide sequence ID" value="NZ_JANFNG010000001.1"/>
</dbReference>
<reference evidence="1" key="1">
    <citation type="submission" date="2022-06" db="EMBL/GenBank/DDBJ databases">
        <title>Draft genome sequence of Streptomyces sp. RB6PN25 isolated from peat swamp forest in Thailand.</title>
        <authorList>
            <person name="Duangmal K."/>
            <person name="Klaysubun C."/>
        </authorList>
    </citation>
    <scope>NUCLEOTIDE SEQUENCE</scope>
    <source>
        <strain evidence="1">RB6PN25</strain>
    </source>
</reference>
<proteinExistence type="predicted"/>
<evidence type="ECO:0000313" key="2">
    <source>
        <dbReference type="Proteomes" id="UP001057702"/>
    </source>
</evidence>
<accession>A0ABT1PPK0</accession>
<name>A0ABT1PPK0_9ACTN</name>
<organism evidence="1 2">
    <name type="scientific">Streptomyces humicola</name>
    <dbReference type="NCBI Taxonomy" id="2953240"/>
    <lineage>
        <taxon>Bacteria</taxon>
        <taxon>Bacillati</taxon>
        <taxon>Actinomycetota</taxon>
        <taxon>Actinomycetes</taxon>
        <taxon>Kitasatosporales</taxon>
        <taxon>Streptomycetaceae</taxon>
        <taxon>Streptomyces</taxon>
    </lineage>
</organism>